<reference evidence="8" key="1">
    <citation type="submission" date="2023-03" db="EMBL/GenBank/DDBJ databases">
        <title>Amycolatopsis taiwanensis NBRC 103393.</title>
        <authorList>
            <person name="Ichikawa N."/>
            <person name="Sato H."/>
            <person name="Tonouchi N."/>
        </authorList>
    </citation>
    <scope>NUCLEOTIDE SEQUENCE</scope>
    <source>
        <strain evidence="8">NBRC 103393</strain>
    </source>
</reference>
<dbReference type="PANTHER" id="PTHR35807:SF1">
    <property type="entry name" value="TRANSCRIPTIONAL REGULATOR REDD"/>
    <property type="match status" value="1"/>
</dbReference>
<comment type="caution">
    <text evidence="8">The sequence shown here is derived from an EMBL/GenBank/DDBJ whole genome shotgun (WGS) entry which is preliminary data.</text>
</comment>
<keyword evidence="2" id="KW-0805">Transcription regulation</keyword>
<evidence type="ECO:0000256" key="3">
    <source>
        <dbReference type="ARBA" id="ARBA00023125"/>
    </source>
</evidence>
<dbReference type="InterPro" id="IPR051677">
    <property type="entry name" value="AfsR-DnrI-RedD_regulator"/>
</dbReference>
<dbReference type="SUPFAM" id="SSF48452">
    <property type="entry name" value="TPR-like"/>
    <property type="match status" value="1"/>
</dbReference>
<dbReference type="PRINTS" id="PR00038">
    <property type="entry name" value="HTHLUXR"/>
</dbReference>
<evidence type="ECO:0000256" key="2">
    <source>
        <dbReference type="ARBA" id="ARBA00023015"/>
    </source>
</evidence>
<evidence type="ECO:0000313" key="9">
    <source>
        <dbReference type="Proteomes" id="UP001165136"/>
    </source>
</evidence>
<feature type="domain" description="HTH luxR-type" evidence="6">
    <location>
        <begin position="376"/>
        <end position="441"/>
    </location>
</feature>
<keyword evidence="4" id="KW-0804">Transcription</keyword>
<dbReference type="GO" id="GO:0006355">
    <property type="term" value="P:regulation of DNA-templated transcription"/>
    <property type="evidence" value="ECO:0007669"/>
    <property type="project" value="InterPro"/>
</dbReference>
<dbReference type="SMART" id="SM01043">
    <property type="entry name" value="BTAD"/>
    <property type="match status" value="1"/>
</dbReference>
<feature type="domain" description="OmpR/PhoB-type" evidence="7">
    <location>
        <begin position="1"/>
        <end position="100"/>
    </location>
</feature>
<dbReference type="Gene3D" id="1.10.10.10">
    <property type="entry name" value="Winged helix-like DNA-binding domain superfamily/Winged helix DNA-binding domain"/>
    <property type="match status" value="2"/>
</dbReference>
<dbReference type="RefSeq" id="WP_285485907.1">
    <property type="nucleotide sequence ID" value="NZ_BSTI01000002.1"/>
</dbReference>
<dbReference type="EMBL" id="BSTI01000002">
    <property type="protein sequence ID" value="GLY64182.1"/>
    <property type="molecule type" value="Genomic_DNA"/>
</dbReference>
<dbReference type="Gene3D" id="1.25.40.10">
    <property type="entry name" value="Tetratricopeptide repeat domain"/>
    <property type="match status" value="1"/>
</dbReference>
<dbReference type="PROSITE" id="PS51755">
    <property type="entry name" value="OMPR_PHOB"/>
    <property type="match status" value="1"/>
</dbReference>
<evidence type="ECO:0000259" key="6">
    <source>
        <dbReference type="PROSITE" id="PS50043"/>
    </source>
</evidence>
<evidence type="ECO:0000313" key="8">
    <source>
        <dbReference type="EMBL" id="GLY64182.1"/>
    </source>
</evidence>
<accession>A0A9W6QY76</accession>
<evidence type="ECO:0000256" key="1">
    <source>
        <dbReference type="ARBA" id="ARBA00005820"/>
    </source>
</evidence>
<dbReference type="InterPro" id="IPR005158">
    <property type="entry name" value="BTAD"/>
</dbReference>
<keyword evidence="3 5" id="KW-0238">DNA-binding</keyword>
<dbReference type="GO" id="GO:0003677">
    <property type="term" value="F:DNA binding"/>
    <property type="evidence" value="ECO:0007669"/>
    <property type="project" value="UniProtKB-UniRule"/>
</dbReference>
<dbReference type="Pfam" id="PF03704">
    <property type="entry name" value="BTAD"/>
    <property type="match status" value="1"/>
</dbReference>
<keyword evidence="9" id="KW-1185">Reference proteome</keyword>
<protein>
    <submittedName>
        <fullName evidence="8">Uncharacterized protein</fullName>
    </submittedName>
</protein>
<dbReference type="GO" id="GO:0000160">
    <property type="term" value="P:phosphorelay signal transduction system"/>
    <property type="evidence" value="ECO:0007669"/>
    <property type="project" value="InterPro"/>
</dbReference>
<sequence>MQFHVLGPLEVRTPHGTLLEPRATKPAALLAVLLLHANAWVSIDQLIEGIWHEQVVPASAVRNLRSYVCRLRRELGDRLEGGPGGYRIRVLPGELDTDRLETLASSARTAMTDGAHAIAAERLFAALALWRGRPFDGFAFAATTASTLDETRCELTCLLAEAYLALGRVAEATALLRDLTEHNPLSEGAWARLVRALHQAGKPAEALATYDQAKAVLLRELDVEPGPELVAAHRKVLGNRTLGLVPGSVTGIDALLASATSEILVMSAGANSWPLEAIRRIGRGNLRNGVRYRVLCPDAVRLSGPLNSLSLAGADVRTDAEVPMEALVIDGTAVVLPADGSAGATIFRSPGVVTATAGLFERVWQAAVPLIPADLSRADDEVLTHRERDLLALLCSGSTDESAAVKLGISVRTVRRMVADIMNRLGARSRFQAGVKAVDRGWLLEKAS</sequence>
<name>A0A9W6QY76_9PSEU</name>
<dbReference type="PROSITE" id="PS50043">
    <property type="entry name" value="HTH_LUXR_2"/>
    <property type="match status" value="1"/>
</dbReference>
<dbReference type="InterPro" id="IPR016032">
    <property type="entry name" value="Sig_transdc_resp-reg_C-effctor"/>
</dbReference>
<evidence type="ECO:0000256" key="5">
    <source>
        <dbReference type="PROSITE-ProRule" id="PRU01091"/>
    </source>
</evidence>
<dbReference type="InterPro" id="IPR001867">
    <property type="entry name" value="OmpR/PhoB-type_DNA-bd"/>
</dbReference>
<organism evidence="8 9">
    <name type="scientific">Amycolatopsis taiwanensis</name>
    <dbReference type="NCBI Taxonomy" id="342230"/>
    <lineage>
        <taxon>Bacteria</taxon>
        <taxon>Bacillati</taxon>
        <taxon>Actinomycetota</taxon>
        <taxon>Actinomycetes</taxon>
        <taxon>Pseudonocardiales</taxon>
        <taxon>Pseudonocardiaceae</taxon>
        <taxon>Amycolatopsis</taxon>
    </lineage>
</organism>
<dbReference type="AlphaFoldDB" id="A0A9W6QY76"/>
<evidence type="ECO:0000259" key="7">
    <source>
        <dbReference type="PROSITE" id="PS51755"/>
    </source>
</evidence>
<dbReference type="InterPro" id="IPR011990">
    <property type="entry name" value="TPR-like_helical_dom_sf"/>
</dbReference>
<dbReference type="CDD" id="cd15831">
    <property type="entry name" value="BTAD"/>
    <property type="match status" value="1"/>
</dbReference>
<dbReference type="InterPro" id="IPR000792">
    <property type="entry name" value="Tscrpt_reg_LuxR_C"/>
</dbReference>
<dbReference type="Pfam" id="PF00486">
    <property type="entry name" value="Trans_reg_C"/>
    <property type="match status" value="1"/>
</dbReference>
<proteinExistence type="inferred from homology"/>
<comment type="similarity">
    <text evidence="1">Belongs to the AfsR/DnrI/RedD regulatory family.</text>
</comment>
<dbReference type="PANTHER" id="PTHR35807">
    <property type="entry name" value="TRANSCRIPTIONAL REGULATOR REDD-RELATED"/>
    <property type="match status" value="1"/>
</dbReference>
<feature type="DNA-binding region" description="OmpR/PhoB-type" evidence="5">
    <location>
        <begin position="1"/>
        <end position="100"/>
    </location>
</feature>
<dbReference type="SMART" id="SM00421">
    <property type="entry name" value="HTH_LUXR"/>
    <property type="match status" value="1"/>
</dbReference>
<dbReference type="SMART" id="SM00862">
    <property type="entry name" value="Trans_reg_C"/>
    <property type="match status" value="1"/>
</dbReference>
<dbReference type="Proteomes" id="UP001165136">
    <property type="component" value="Unassembled WGS sequence"/>
</dbReference>
<gene>
    <name evidence="8" type="ORF">Atai01_08010</name>
</gene>
<dbReference type="CDD" id="cd06170">
    <property type="entry name" value="LuxR_C_like"/>
    <property type="match status" value="1"/>
</dbReference>
<evidence type="ECO:0000256" key="4">
    <source>
        <dbReference type="ARBA" id="ARBA00023163"/>
    </source>
</evidence>
<dbReference type="InterPro" id="IPR036388">
    <property type="entry name" value="WH-like_DNA-bd_sf"/>
</dbReference>
<dbReference type="SUPFAM" id="SSF46894">
    <property type="entry name" value="C-terminal effector domain of the bipartite response regulators"/>
    <property type="match status" value="2"/>
</dbReference>
<dbReference type="Pfam" id="PF00196">
    <property type="entry name" value="GerE"/>
    <property type="match status" value="1"/>
</dbReference>